<dbReference type="EMBL" id="VKLW01000001">
    <property type="protein sequence ID" value="TYK35580.1"/>
    <property type="molecule type" value="Genomic_DNA"/>
</dbReference>
<reference evidence="1 2" key="1">
    <citation type="submission" date="2019-07" db="EMBL/GenBank/DDBJ databases">
        <title>Draft Genome Sequences of Bacteroides pyogenes Strains Isolated from the Uterus Holstein Dairy Cows with Metritis.</title>
        <authorList>
            <person name="Cunha F."/>
            <person name="Galvao K.N."/>
            <person name="Jeon S.J."/>
            <person name="Jeong K.C."/>
        </authorList>
    </citation>
    <scope>NUCLEOTIDE SEQUENCE [LARGE SCALE GENOMIC DNA]</scope>
    <source>
        <strain evidence="1 2">KG-31</strain>
    </source>
</reference>
<keyword evidence="2" id="KW-1185">Reference proteome</keyword>
<sequence length="109" mass="12925">MNKKQCPEIPFWGASYPDARCIGGMLYDLDKCDENGNLHEPIDDIPCPFCRTEDFIESDPFNMVDRICHDLMEDDSAEQYDTHVDEAHDKAREWYMNWIERMRAKYGRL</sequence>
<evidence type="ECO:0000313" key="1">
    <source>
        <dbReference type="EMBL" id="TYK35580.1"/>
    </source>
</evidence>
<organism evidence="1 2">
    <name type="scientific">Bacteroides pyogenes</name>
    <dbReference type="NCBI Taxonomy" id="310300"/>
    <lineage>
        <taxon>Bacteria</taxon>
        <taxon>Pseudomonadati</taxon>
        <taxon>Bacteroidota</taxon>
        <taxon>Bacteroidia</taxon>
        <taxon>Bacteroidales</taxon>
        <taxon>Bacteroidaceae</taxon>
        <taxon>Bacteroides</taxon>
    </lineage>
</organism>
<dbReference type="Proteomes" id="UP000324383">
    <property type="component" value="Unassembled WGS sequence"/>
</dbReference>
<name>A0A5D3EJG7_9BACE</name>
<protein>
    <submittedName>
        <fullName evidence="1">Uncharacterized protein</fullName>
    </submittedName>
</protein>
<evidence type="ECO:0000313" key="2">
    <source>
        <dbReference type="Proteomes" id="UP000324383"/>
    </source>
</evidence>
<proteinExistence type="predicted"/>
<dbReference type="RefSeq" id="WP_148730067.1">
    <property type="nucleotide sequence ID" value="NZ_VKLW01000001.1"/>
</dbReference>
<gene>
    <name evidence="1" type="ORF">FNJ60_00245</name>
</gene>
<accession>A0A5D3EJG7</accession>
<dbReference type="AlphaFoldDB" id="A0A5D3EJG7"/>
<comment type="caution">
    <text evidence="1">The sequence shown here is derived from an EMBL/GenBank/DDBJ whole genome shotgun (WGS) entry which is preliminary data.</text>
</comment>